<evidence type="ECO:0000256" key="4">
    <source>
        <dbReference type="ARBA" id="ARBA00022741"/>
    </source>
</evidence>
<keyword evidence="11" id="KW-1185">Reference proteome</keyword>
<keyword evidence="2" id="KW-0723">Serine/threonine-protein kinase</keyword>
<dbReference type="Gene3D" id="1.10.510.10">
    <property type="entry name" value="Transferase(Phosphotransferase) domain 1"/>
    <property type="match status" value="1"/>
</dbReference>
<evidence type="ECO:0000256" key="1">
    <source>
        <dbReference type="ARBA" id="ARBA00012513"/>
    </source>
</evidence>
<dbReference type="SUPFAM" id="SSF56112">
    <property type="entry name" value="Protein kinase-like (PK-like)"/>
    <property type="match status" value="1"/>
</dbReference>
<dbReference type="Proteomes" id="UP001602370">
    <property type="component" value="Unassembled WGS sequence"/>
</dbReference>
<dbReference type="InterPro" id="IPR000719">
    <property type="entry name" value="Prot_kinase_dom"/>
</dbReference>
<name>A0ABW6XXM7_9ACTN</name>
<evidence type="ECO:0000256" key="2">
    <source>
        <dbReference type="ARBA" id="ARBA00022527"/>
    </source>
</evidence>
<dbReference type="CDD" id="cd14014">
    <property type="entry name" value="STKc_PknB_like"/>
    <property type="match status" value="1"/>
</dbReference>
<feature type="region of interest" description="Disordered" evidence="8">
    <location>
        <begin position="357"/>
        <end position="453"/>
    </location>
</feature>
<dbReference type="PANTHER" id="PTHR43289">
    <property type="entry name" value="MITOGEN-ACTIVATED PROTEIN KINASE KINASE KINASE 20-RELATED"/>
    <property type="match status" value="1"/>
</dbReference>
<dbReference type="PRINTS" id="PR01217">
    <property type="entry name" value="PRICHEXTENSN"/>
</dbReference>
<evidence type="ECO:0000256" key="7">
    <source>
        <dbReference type="PROSITE-ProRule" id="PRU10141"/>
    </source>
</evidence>
<keyword evidence="5 10" id="KW-0418">Kinase</keyword>
<dbReference type="EMBL" id="JBIBDZ010000009">
    <property type="protein sequence ID" value="MFF5922114.1"/>
    <property type="molecule type" value="Genomic_DNA"/>
</dbReference>
<dbReference type="PROSITE" id="PS00108">
    <property type="entry name" value="PROTEIN_KINASE_ST"/>
    <property type="match status" value="1"/>
</dbReference>
<feature type="compositionally biased region" description="Pro residues" evidence="8">
    <location>
        <begin position="362"/>
        <end position="374"/>
    </location>
</feature>
<dbReference type="InterPro" id="IPR008271">
    <property type="entry name" value="Ser/Thr_kinase_AS"/>
</dbReference>
<dbReference type="RefSeq" id="WP_030317181.1">
    <property type="nucleotide sequence ID" value="NZ_JBIBDZ010000009.1"/>
</dbReference>
<evidence type="ECO:0000313" key="10">
    <source>
        <dbReference type="EMBL" id="MFF5922114.1"/>
    </source>
</evidence>
<evidence type="ECO:0000259" key="9">
    <source>
        <dbReference type="PROSITE" id="PS50011"/>
    </source>
</evidence>
<organism evidence="10 11">
    <name type="scientific">Streptomyces flavochromogenes</name>
    <dbReference type="NCBI Taxonomy" id="68199"/>
    <lineage>
        <taxon>Bacteria</taxon>
        <taxon>Bacillati</taxon>
        <taxon>Actinomycetota</taxon>
        <taxon>Actinomycetes</taxon>
        <taxon>Kitasatosporales</taxon>
        <taxon>Streptomycetaceae</taxon>
        <taxon>Streptomyces</taxon>
    </lineage>
</organism>
<sequence>MGAWVVPGYTEARELGSGGSGRVVLATHEGTGLPVAVKYLSERFRSDEAFVRGFRSEARLLGALDSPHVVGLYEYVEAPRGAAIVMELVDGVALRALIAREGSTGPEAALVVLKGSLLGLAAAHRAGVVHRDYKPENVLVAADGSSKLVDFGIAAGRGARPGVAGTPAYMAPEQWNGAPASPAADVYAATATFFECLTGRKPFSGDNFAELALHHLGTPVPDGQAPEPLRPLIRRGLAKSPHERPENAAAFVTELEAVASAAYGPDWEERGRGRLAALAALLPLFFPSSGGGVSEGTTALATTTLPAPPPRRRWHLPRGVPAGAAALVLALLLALAARAGGEETNGDKAAQAFATTSAVPGTSPPPPGTAPPSPSASSPGPEISPSATTPSPSSPGSTGPGATSDGTPTDDTTTAPTVTSPPTPTSGSTSPTAPTTPPTPTVTSSTTTPAPPPVVVTAVSVTSLRQTGSASASGTVEVTTDGTGPVTIHIEWFTGDEKGAPGAPDGSETYQREGATRYSLSLAHDVRGAGCYWGLRATTYPAAANGGSLQQIFIRRCTIS</sequence>
<accession>A0ABW6XXM7</accession>
<dbReference type="InterPro" id="IPR011009">
    <property type="entry name" value="Kinase-like_dom_sf"/>
</dbReference>
<dbReference type="PROSITE" id="PS00107">
    <property type="entry name" value="PROTEIN_KINASE_ATP"/>
    <property type="match status" value="1"/>
</dbReference>
<evidence type="ECO:0000313" key="11">
    <source>
        <dbReference type="Proteomes" id="UP001602370"/>
    </source>
</evidence>
<dbReference type="GO" id="GO:0004674">
    <property type="term" value="F:protein serine/threonine kinase activity"/>
    <property type="evidence" value="ECO:0007669"/>
    <property type="project" value="UniProtKB-EC"/>
</dbReference>
<dbReference type="PANTHER" id="PTHR43289:SF6">
    <property type="entry name" value="SERINE_THREONINE-PROTEIN KINASE NEKL-3"/>
    <property type="match status" value="1"/>
</dbReference>
<keyword evidence="3 10" id="KW-0808">Transferase</keyword>
<dbReference type="Pfam" id="PF00069">
    <property type="entry name" value="Pkinase"/>
    <property type="match status" value="1"/>
</dbReference>
<dbReference type="EC" id="2.7.11.1" evidence="1"/>
<keyword evidence="4 7" id="KW-0547">Nucleotide-binding</keyword>
<evidence type="ECO:0000256" key="3">
    <source>
        <dbReference type="ARBA" id="ARBA00022679"/>
    </source>
</evidence>
<dbReference type="InterPro" id="IPR017441">
    <property type="entry name" value="Protein_kinase_ATP_BS"/>
</dbReference>
<protein>
    <recommendedName>
        <fullName evidence="1">non-specific serine/threonine protein kinase</fullName>
        <ecNumber evidence="1">2.7.11.1</ecNumber>
    </recommendedName>
</protein>
<comment type="caution">
    <text evidence="10">The sequence shown here is derived from an EMBL/GenBank/DDBJ whole genome shotgun (WGS) entry which is preliminary data.</text>
</comment>
<feature type="compositionally biased region" description="Low complexity" evidence="8">
    <location>
        <begin position="375"/>
        <end position="418"/>
    </location>
</feature>
<evidence type="ECO:0000256" key="5">
    <source>
        <dbReference type="ARBA" id="ARBA00022777"/>
    </source>
</evidence>
<reference evidence="10 11" key="1">
    <citation type="submission" date="2024-10" db="EMBL/GenBank/DDBJ databases">
        <title>The Natural Products Discovery Center: Release of the First 8490 Sequenced Strains for Exploring Actinobacteria Biosynthetic Diversity.</title>
        <authorList>
            <person name="Kalkreuter E."/>
            <person name="Kautsar S.A."/>
            <person name="Yang D."/>
            <person name="Bader C.D."/>
            <person name="Teijaro C.N."/>
            <person name="Fluegel L."/>
            <person name="Davis C.M."/>
            <person name="Simpson J.R."/>
            <person name="Lauterbach L."/>
            <person name="Steele A.D."/>
            <person name="Gui C."/>
            <person name="Meng S."/>
            <person name="Li G."/>
            <person name="Viehrig K."/>
            <person name="Ye F."/>
            <person name="Su P."/>
            <person name="Kiefer A.F."/>
            <person name="Nichols A."/>
            <person name="Cepeda A.J."/>
            <person name="Yan W."/>
            <person name="Fan B."/>
            <person name="Jiang Y."/>
            <person name="Adhikari A."/>
            <person name="Zheng C.-J."/>
            <person name="Schuster L."/>
            <person name="Cowan T.M."/>
            <person name="Smanski M.J."/>
            <person name="Chevrette M.G."/>
            <person name="De Carvalho L.P.S."/>
            <person name="Shen B."/>
        </authorList>
    </citation>
    <scope>NUCLEOTIDE SEQUENCE [LARGE SCALE GENOMIC DNA]</scope>
    <source>
        <strain evidence="10 11">NPDC012605</strain>
    </source>
</reference>
<gene>
    <name evidence="10" type="ORF">ACFY8C_27840</name>
</gene>
<feature type="binding site" evidence="7">
    <location>
        <position position="38"/>
    </location>
    <ligand>
        <name>ATP</name>
        <dbReference type="ChEBI" id="CHEBI:30616"/>
    </ligand>
</feature>
<dbReference type="PROSITE" id="PS50011">
    <property type="entry name" value="PROTEIN_KINASE_DOM"/>
    <property type="match status" value="1"/>
</dbReference>
<evidence type="ECO:0000256" key="6">
    <source>
        <dbReference type="ARBA" id="ARBA00022840"/>
    </source>
</evidence>
<keyword evidence="6 7" id="KW-0067">ATP-binding</keyword>
<proteinExistence type="predicted"/>
<evidence type="ECO:0000256" key="8">
    <source>
        <dbReference type="SAM" id="MobiDB-lite"/>
    </source>
</evidence>
<feature type="domain" description="Protein kinase" evidence="9">
    <location>
        <begin position="9"/>
        <end position="258"/>
    </location>
</feature>